<organism evidence="7 8">
    <name type="scientific">Catenuloplanes niger</name>
    <dbReference type="NCBI Taxonomy" id="587534"/>
    <lineage>
        <taxon>Bacteria</taxon>
        <taxon>Bacillati</taxon>
        <taxon>Actinomycetota</taxon>
        <taxon>Actinomycetes</taxon>
        <taxon>Micromonosporales</taxon>
        <taxon>Micromonosporaceae</taxon>
        <taxon>Catenuloplanes</taxon>
    </lineage>
</organism>
<feature type="transmembrane region" description="Helical" evidence="6">
    <location>
        <begin position="137"/>
        <end position="165"/>
    </location>
</feature>
<sequence length="289" mass="28408">MTVMLTVTVVLAAGIGVSLGLLGGGGSILAVPLLVYLAGLPAKPAIATSLLVVSVTAAIGVVPHALAGRVRWRTGLLFGTAGMAGAYTGGRISGTIPDAVLLTGFALLMLATAIAMLRGRPAAPGRPVRPSPAWRTVLTGTATGLVAGLLGAGGGFLIVPALVLLGGLTMPVAIGTSLLVIAAQSAAGLAGHLSSVQIPWGTAAAVTAAAVTGSLLGARLSGRVPATTLRAAFGWLVVVMGVLVLAGQLPDRCWSPPAQWASIGVLATGIVGVVLTGLRRRAAAGGVRR</sequence>
<dbReference type="GO" id="GO:0005886">
    <property type="term" value="C:plasma membrane"/>
    <property type="evidence" value="ECO:0007669"/>
    <property type="project" value="UniProtKB-SubCell"/>
</dbReference>
<dbReference type="InterPro" id="IPR002781">
    <property type="entry name" value="TM_pro_TauE-like"/>
</dbReference>
<comment type="subcellular location">
    <subcellularLocation>
        <location evidence="6">Cell membrane</location>
        <topology evidence="6">Multi-pass membrane protein</topology>
    </subcellularLocation>
    <subcellularLocation>
        <location evidence="1">Membrane</location>
        <topology evidence="1">Multi-pass membrane protein</topology>
    </subcellularLocation>
</comment>
<dbReference type="PANTHER" id="PTHR43701">
    <property type="entry name" value="MEMBRANE TRANSPORTER PROTEIN MJ0441-RELATED"/>
    <property type="match status" value="1"/>
</dbReference>
<comment type="caution">
    <text evidence="7">The sequence shown here is derived from an EMBL/GenBank/DDBJ whole genome shotgun (WGS) entry which is preliminary data.</text>
</comment>
<keyword evidence="3 6" id="KW-0812">Transmembrane</keyword>
<feature type="transmembrane region" description="Helical" evidence="6">
    <location>
        <begin position="46"/>
        <end position="67"/>
    </location>
</feature>
<feature type="transmembrane region" description="Helical" evidence="6">
    <location>
        <begin position="99"/>
        <end position="117"/>
    </location>
</feature>
<evidence type="ECO:0000256" key="2">
    <source>
        <dbReference type="ARBA" id="ARBA00009142"/>
    </source>
</evidence>
<dbReference type="EMBL" id="JAVDYC010000001">
    <property type="protein sequence ID" value="MDR7327648.1"/>
    <property type="molecule type" value="Genomic_DNA"/>
</dbReference>
<dbReference type="InterPro" id="IPR051598">
    <property type="entry name" value="TSUP/Inactive_protease-like"/>
</dbReference>
<keyword evidence="4 6" id="KW-1133">Transmembrane helix</keyword>
<reference evidence="7 8" key="1">
    <citation type="submission" date="2023-07" db="EMBL/GenBank/DDBJ databases">
        <title>Sequencing the genomes of 1000 actinobacteria strains.</title>
        <authorList>
            <person name="Klenk H.-P."/>
        </authorList>
    </citation>
    <scope>NUCLEOTIDE SEQUENCE [LARGE SCALE GENOMIC DNA]</scope>
    <source>
        <strain evidence="7 8">DSM 44711</strain>
    </source>
</reference>
<evidence type="ECO:0000313" key="8">
    <source>
        <dbReference type="Proteomes" id="UP001183629"/>
    </source>
</evidence>
<dbReference type="PANTHER" id="PTHR43701:SF2">
    <property type="entry name" value="MEMBRANE TRANSPORTER PROTEIN YJNA-RELATED"/>
    <property type="match status" value="1"/>
</dbReference>
<evidence type="ECO:0000256" key="4">
    <source>
        <dbReference type="ARBA" id="ARBA00022989"/>
    </source>
</evidence>
<accession>A0AAE3ZX51</accession>
<keyword evidence="5 6" id="KW-0472">Membrane</keyword>
<comment type="similarity">
    <text evidence="2 6">Belongs to the 4-toluene sulfonate uptake permease (TSUP) (TC 2.A.102) family.</text>
</comment>
<dbReference type="RefSeq" id="WP_310425202.1">
    <property type="nucleotide sequence ID" value="NZ_JAVDYC010000001.1"/>
</dbReference>
<name>A0AAE3ZX51_9ACTN</name>
<evidence type="ECO:0000256" key="3">
    <source>
        <dbReference type="ARBA" id="ARBA00022692"/>
    </source>
</evidence>
<dbReference type="AlphaFoldDB" id="A0AAE3ZX51"/>
<proteinExistence type="inferred from homology"/>
<evidence type="ECO:0000256" key="6">
    <source>
        <dbReference type="RuleBase" id="RU363041"/>
    </source>
</evidence>
<feature type="transmembrane region" description="Helical" evidence="6">
    <location>
        <begin position="198"/>
        <end position="216"/>
    </location>
</feature>
<evidence type="ECO:0000256" key="5">
    <source>
        <dbReference type="ARBA" id="ARBA00023136"/>
    </source>
</evidence>
<keyword evidence="6" id="KW-1003">Cell membrane</keyword>
<feature type="transmembrane region" description="Helical" evidence="6">
    <location>
        <begin position="172"/>
        <end position="192"/>
    </location>
</feature>
<dbReference type="Pfam" id="PF01925">
    <property type="entry name" value="TauE"/>
    <property type="match status" value="1"/>
</dbReference>
<gene>
    <name evidence="7" type="ORF">J2S44_007898</name>
</gene>
<feature type="transmembrane region" description="Helical" evidence="6">
    <location>
        <begin position="258"/>
        <end position="278"/>
    </location>
</feature>
<dbReference type="Proteomes" id="UP001183629">
    <property type="component" value="Unassembled WGS sequence"/>
</dbReference>
<keyword evidence="8" id="KW-1185">Reference proteome</keyword>
<evidence type="ECO:0000256" key="1">
    <source>
        <dbReference type="ARBA" id="ARBA00004141"/>
    </source>
</evidence>
<feature type="transmembrane region" description="Helical" evidence="6">
    <location>
        <begin position="228"/>
        <end position="246"/>
    </location>
</feature>
<protein>
    <recommendedName>
        <fullName evidence="6">Probable membrane transporter protein</fullName>
    </recommendedName>
</protein>
<evidence type="ECO:0000313" key="7">
    <source>
        <dbReference type="EMBL" id="MDR7327648.1"/>
    </source>
</evidence>